<feature type="transmembrane region" description="Helical" evidence="7">
    <location>
        <begin position="349"/>
        <end position="368"/>
    </location>
</feature>
<evidence type="ECO:0000313" key="9">
    <source>
        <dbReference type="EMBL" id="TDQ38692.1"/>
    </source>
</evidence>
<feature type="transmembrane region" description="Helical" evidence="7">
    <location>
        <begin position="123"/>
        <end position="144"/>
    </location>
</feature>
<dbReference type="InterPro" id="IPR001958">
    <property type="entry name" value="Tet-R_TetA/multi-R_MdtG-like"/>
</dbReference>
<comment type="caution">
    <text evidence="9">The sequence shown here is derived from an EMBL/GenBank/DDBJ whole genome shotgun (WGS) entry which is preliminary data.</text>
</comment>
<proteinExistence type="predicted"/>
<evidence type="ECO:0000256" key="2">
    <source>
        <dbReference type="ARBA" id="ARBA00022448"/>
    </source>
</evidence>
<comment type="subcellular location">
    <subcellularLocation>
        <location evidence="1">Cell membrane</location>
        <topology evidence="1">Multi-pass membrane protein</topology>
    </subcellularLocation>
</comment>
<feature type="transmembrane region" description="Helical" evidence="7">
    <location>
        <begin position="67"/>
        <end position="83"/>
    </location>
</feature>
<dbReference type="OrthoDB" id="9815817at2"/>
<dbReference type="SUPFAM" id="SSF103473">
    <property type="entry name" value="MFS general substrate transporter"/>
    <property type="match status" value="1"/>
</dbReference>
<keyword evidence="5 7" id="KW-1133">Transmembrane helix</keyword>
<keyword evidence="6 7" id="KW-0472">Membrane</keyword>
<dbReference type="GO" id="GO:0005886">
    <property type="term" value="C:plasma membrane"/>
    <property type="evidence" value="ECO:0007669"/>
    <property type="project" value="UniProtKB-SubCell"/>
</dbReference>
<accession>A0A4R6U0G0</accession>
<dbReference type="Proteomes" id="UP000295632">
    <property type="component" value="Unassembled WGS sequence"/>
</dbReference>
<feature type="transmembrane region" description="Helical" evidence="7">
    <location>
        <begin position="150"/>
        <end position="170"/>
    </location>
</feature>
<gene>
    <name evidence="9" type="ORF">EV213_10961</name>
</gene>
<dbReference type="PANTHER" id="PTHR23517:SF3">
    <property type="entry name" value="INTEGRAL MEMBRANE TRANSPORT PROTEIN"/>
    <property type="match status" value="1"/>
</dbReference>
<dbReference type="PROSITE" id="PS50850">
    <property type="entry name" value="MFS"/>
    <property type="match status" value="1"/>
</dbReference>
<dbReference type="PRINTS" id="PR01035">
    <property type="entry name" value="TCRTETA"/>
</dbReference>
<evidence type="ECO:0000256" key="6">
    <source>
        <dbReference type="ARBA" id="ARBA00023136"/>
    </source>
</evidence>
<feature type="transmembrane region" description="Helical" evidence="7">
    <location>
        <begin position="285"/>
        <end position="312"/>
    </location>
</feature>
<name>A0A4R6U0G0_9BACI</name>
<feature type="transmembrane region" description="Helical" evidence="7">
    <location>
        <begin position="230"/>
        <end position="249"/>
    </location>
</feature>
<evidence type="ECO:0000256" key="5">
    <source>
        <dbReference type="ARBA" id="ARBA00022989"/>
    </source>
</evidence>
<dbReference type="InterPro" id="IPR011701">
    <property type="entry name" value="MFS"/>
</dbReference>
<dbReference type="AlphaFoldDB" id="A0A4R6U0G0"/>
<feature type="transmembrane region" description="Helical" evidence="7">
    <location>
        <begin position="89"/>
        <end position="111"/>
    </location>
</feature>
<dbReference type="InterPro" id="IPR036259">
    <property type="entry name" value="MFS_trans_sf"/>
</dbReference>
<keyword evidence="4 7" id="KW-0812">Transmembrane</keyword>
<evidence type="ECO:0000256" key="7">
    <source>
        <dbReference type="SAM" id="Phobius"/>
    </source>
</evidence>
<keyword evidence="10" id="KW-1185">Reference proteome</keyword>
<evidence type="ECO:0000256" key="1">
    <source>
        <dbReference type="ARBA" id="ARBA00004651"/>
    </source>
</evidence>
<dbReference type="Pfam" id="PF07690">
    <property type="entry name" value="MFS_1"/>
    <property type="match status" value="1"/>
</dbReference>
<feature type="transmembrane region" description="Helical" evidence="7">
    <location>
        <begin position="324"/>
        <end position="343"/>
    </location>
</feature>
<feature type="domain" description="Major facilitator superfamily (MFS) profile" evidence="8">
    <location>
        <begin position="198"/>
        <end position="380"/>
    </location>
</feature>
<evidence type="ECO:0000259" key="8">
    <source>
        <dbReference type="PROSITE" id="PS50850"/>
    </source>
</evidence>
<dbReference type="Gene3D" id="1.20.1250.20">
    <property type="entry name" value="MFS general substrate transporter like domains"/>
    <property type="match status" value="2"/>
</dbReference>
<feature type="transmembrane region" description="Helical" evidence="7">
    <location>
        <begin position="261"/>
        <end position="279"/>
    </location>
</feature>
<dbReference type="GO" id="GO:0022857">
    <property type="term" value="F:transmembrane transporter activity"/>
    <property type="evidence" value="ECO:0007669"/>
    <property type="project" value="InterPro"/>
</dbReference>
<dbReference type="InterPro" id="IPR020846">
    <property type="entry name" value="MFS_dom"/>
</dbReference>
<keyword evidence="3" id="KW-1003">Cell membrane</keyword>
<dbReference type="InterPro" id="IPR050171">
    <property type="entry name" value="MFS_Transporters"/>
</dbReference>
<organism evidence="9 10">
    <name type="scientific">Aureibacillus halotolerans</name>
    <dbReference type="NCBI Taxonomy" id="1508390"/>
    <lineage>
        <taxon>Bacteria</taxon>
        <taxon>Bacillati</taxon>
        <taxon>Bacillota</taxon>
        <taxon>Bacilli</taxon>
        <taxon>Bacillales</taxon>
        <taxon>Bacillaceae</taxon>
        <taxon>Aureibacillus</taxon>
    </lineage>
</organism>
<evidence type="ECO:0000256" key="4">
    <source>
        <dbReference type="ARBA" id="ARBA00022692"/>
    </source>
</evidence>
<keyword evidence="2" id="KW-0813">Transport</keyword>
<protein>
    <submittedName>
        <fullName evidence="9">Putative MFS family arabinose efflux permease</fullName>
    </submittedName>
</protein>
<evidence type="ECO:0000256" key="3">
    <source>
        <dbReference type="ARBA" id="ARBA00022475"/>
    </source>
</evidence>
<feature type="transmembrane region" description="Helical" evidence="7">
    <location>
        <begin position="29"/>
        <end position="47"/>
    </location>
</feature>
<reference evidence="9 10" key="1">
    <citation type="submission" date="2019-03" db="EMBL/GenBank/DDBJ databases">
        <title>Genomic Encyclopedia of Type Strains, Phase IV (KMG-IV): sequencing the most valuable type-strain genomes for metagenomic binning, comparative biology and taxonomic classification.</title>
        <authorList>
            <person name="Goeker M."/>
        </authorList>
    </citation>
    <scope>NUCLEOTIDE SEQUENCE [LARGE SCALE GENOMIC DNA]</scope>
    <source>
        <strain evidence="9 10">DSM 28697</strain>
    </source>
</reference>
<sequence length="380" mass="40362">MNGFKRLVIIMFLIEFVRSAFLVGYLPAIAVGGAVIAASTAVTAHFLSDAGANVFMGHIMRLIKEKGATHLGFLLAIIGLFLTTTEQLWALIVGSCLLGIGMVPVWIIALCKASGENRGKRMAVLYSFWMAGLATGAVASNLLIDVSNAWVFWIMVGMVFIGWVVMSTVSPPEAEEVVERKTTSFKEKLKAFTFFGKHSSVLLPGIVLTGVASGMLVTLLPIFAKVFLSSSQFGLVLAVGGAAALVTIVPLGKLADKIGHMPPVIIGFALCSLSLFLLADTPNGWVVFVDACLLGLGYATFLPAWNAFMAAFVHPTRKQEGWGVINSVQGASVMIGPIVGGLITQFWSIQGALLVSAILIGLTALYYFGYSLRGQRPAGI</sequence>
<dbReference type="EMBL" id="SNYJ01000009">
    <property type="protein sequence ID" value="TDQ38692.1"/>
    <property type="molecule type" value="Genomic_DNA"/>
</dbReference>
<dbReference type="PANTHER" id="PTHR23517">
    <property type="entry name" value="RESISTANCE PROTEIN MDTM, PUTATIVE-RELATED-RELATED"/>
    <property type="match status" value="1"/>
</dbReference>
<dbReference type="RefSeq" id="WP_133580746.1">
    <property type="nucleotide sequence ID" value="NZ_SNYJ01000009.1"/>
</dbReference>
<feature type="transmembrane region" description="Helical" evidence="7">
    <location>
        <begin position="201"/>
        <end position="224"/>
    </location>
</feature>
<evidence type="ECO:0000313" key="10">
    <source>
        <dbReference type="Proteomes" id="UP000295632"/>
    </source>
</evidence>